<protein>
    <submittedName>
        <fullName evidence="1">Hydrolase</fullName>
    </submittedName>
</protein>
<organism evidence="1 2">
    <name type="scientific">Heyndrickxia acidicola</name>
    <dbReference type="NCBI Taxonomy" id="209389"/>
    <lineage>
        <taxon>Bacteria</taxon>
        <taxon>Bacillati</taxon>
        <taxon>Bacillota</taxon>
        <taxon>Bacilli</taxon>
        <taxon>Bacillales</taxon>
        <taxon>Bacillaceae</taxon>
        <taxon>Heyndrickxia</taxon>
    </lineage>
</organism>
<reference evidence="1 2" key="1">
    <citation type="submission" date="2023-03" db="EMBL/GenBank/DDBJ databases">
        <title>Bacillus Genome Sequencing.</title>
        <authorList>
            <person name="Dunlap C."/>
        </authorList>
    </citation>
    <scope>NUCLEOTIDE SEQUENCE [LARGE SCALE GENOMIC DNA]</scope>
    <source>
        <strain evidence="1 2">B-23453</strain>
    </source>
</reference>
<comment type="caution">
    <text evidence="1">The sequence shown here is derived from an EMBL/GenBank/DDBJ whole genome shotgun (WGS) entry which is preliminary data.</text>
</comment>
<evidence type="ECO:0000313" key="1">
    <source>
        <dbReference type="EMBL" id="MED1201629.1"/>
    </source>
</evidence>
<accession>A0ABU6MBI9</accession>
<dbReference type="GO" id="GO:0016787">
    <property type="term" value="F:hydrolase activity"/>
    <property type="evidence" value="ECO:0007669"/>
    <property type="project" value="UniProtKB-KW"/>
</dbReference>
<dbReference type="Proteomes" id="UP001341444">
    <property type="component" value="Unassembled WGS sequence"/>
</dbReference>
<name>A0ABU6MBI9_9BACI</name>
<evidence type="ECO:0000313" key="2">
    <source>
        <dbReference type="Proteomes" id="UP001341444"/>
    </source>
</evidence>
<dbReference type="RefSeq" id="WP_066263398.1">
    <property type="nucleotide sequence ID" value="NZ_JARMAB010000002.1"/>
</dbReference>
<keyword evidence="2" id="KW-1185">Reference proteome</keyword>
<keyword evidence="1" id="KW-0378">Hydrolase</keyword>
<proteinExistence type="predicted"/>
<sequence>MESREILSAEAGKEAEGHYQIQATDKELRQLNELFHEVNKADWKTYGRAQVPFLEYHHDPQNDEYDDKLREIYKMLYELGNKESKKHIARMGILNSYDGAK</sequence>
<dbReference type="EMBL" id="JARMAB010000002">
    <property type="protein sequence ID" value="MED1201629.1"/>
    <property type="molecule type" value="Genomic_DNA"/>
</dbReference>
<gene>
    <name evidence="1" type="ORF">P4T90_00825</name>
</gene>